<keyword evidence="9" id="KW-0378">Hydrolase</keyword>
<comment type="function">
    <text evidence="13">Involved in the digestion of the blood meal.</text>
</comment>
<evidence type="ECO:0000256" key="8">
    <source>
        <dbReference type="ARBA" id="ARBA00022729"/>
    </source>
</evidence>
<accession>A0A2B4RXV3</accession>
<evidence type="ECO:0000256" key="2">
    <source>
        <dbReference type="ARBA" id="ARBA00004613"/>
    </source>
</evidence>
<proteinExistence type="inferred from homology"/>
<evidence type="ECO:0000256" key="12">
    <source>
        <dbReference type="ARBA" id="ARBA00023157"/>
    </source>
</evidence>
<comment type="subcellular location">
    <subcellularLocation>
        <location evidence="2">Secreted</location>
    </subcellularLocation>
</comment>
<evidence type="ECO:0000256" key="15">
    <source>
        <dbReference type="SAM" id="SignalP"/>
    </source>
</evidence>
<comment type="caution">
    <text evidence="14">Lacks conserved residue(s) required for the propagation of feature annotation.</text>
</comment>
<keyword evidence="8 15" id="KW-0732">Signal</keyword>
<evidence type="ECO:0000256" key="13">
    <source>
        <dbReference type="ARBA" id="ARBA00057299"/>
    </source>
</evidence>
<dbReference type="Proteomes" id="UP000225706">
    <property type="component" value="Unassembled WGS sequence"/>
</dbReference>
<keyword evidence="5 17" id="KW-0121">Carboxypeptidase</keyword>
<feature type="chain" id="PRO_5012179939" evidence="15">
    <location>
        <begin position="18"/>
        <end position="692"/>
    </location>
</feature>
<evidence type="ECO:0000256" key="11">
    <source>
        <dbReference type="ARBA" id="ARBA00023049"/>
    </source>
</evidence>
<keyword evidence="7" id="KW-0479">Metal-binding</keyword>
<evidence type="ECO:0000256" key="10">
    <source>
        <dbReference type="ARBA" id="ARBA00022833"/>
    </source>
</evidence>
<organism evidence="17 18">
    <name type="scientific">Stylophora pistillata</name>
    <name type="common">Smooth cauliflower coral</name>
    <dbReference type="NCBI Taxonomy" id="50429"/>
    <lineage>
        <taxon>Eukaryota</taxon>
        <taxon>Metazoa</taxon>
        <taxon>Cnidaria</taxon>
        <taxon>Anthozoa</taxon>
        <taxon>Hexacorallia</taxon>
        <taxon>Scleractinia</taxon>
        <taxon>Astrocoeniina</taxon>
        <taxon>Pocilloporidae</taxon>
        <taxon>Stylophora</taxon>
    </lineage>
</organism>
<dbReference type="InterPro" id="IPR057247">
    <property type="entry name" value="CARBOXYPEPT_ZN_2"/>
</dbReference>
<dbReference type="FunFam" id="3.40.630.10:FF:000084">
    <property type="entry name" value="Carboxypeptidase B2"/>
    <property type="match status" value="1"/>
</dbReference>
<name>A0A2B4RXV3_STYPI</name>
<dbReference type="InterPro" id="IPR000834">
    <property type="entry name" value="Peptidase_M14"/>
</dbReference>
<dbReference type="SMART" id="SM00631">
    <property type="entry name" value="Zn_pept"/>
    <property type="match status" value="2"/>
</dbReference>
<keyword evidence="12" id="KW-1015">Disulfide bond</keyword>
<dbReference type="Pfam" id="PF00246">
    <property type="entry name" value="Peptidase_M14"/>
    <property type="match status" value="2"/>
</dbReference>
<keyword evidence="11" id="KW-0482">Metalloprotease</keyword>
<dbReference type="GO" id="GO:0004181">
    <property type="term" value="F:metallocarboxypeptidase activity"/>
    <property type="evidence" value="ECO:0007669"/>
    <property type="project" value="InterPro"/>
</dbReference>
<dbReference type="AlphaFoldDB" id="A0A2B4RXV3"/>
<comment type="caution">
    <text evidence="17">The sequence shown here is derived from an EMBL/GenBank/DDBJ whole genome shotgun (WGS) entry which is preliminary data.</text>
</comment>
<dbReference type="CDD" id="cd03860">
    <property type="entry name" value="M14_CP_A-B_like"/>
    <property type="match status" value="1"/>
</dbReference>
<evidence type="ECO:0000256" key="9">
    <source>
        <dbReference type="ARBA" id="ARBA00022801"/>
    </source>
</evidence>
<dbReference type="PROSITE" id="PS00133">
    <property type="entry name" value="CARBOXYPEPT_ZN_2"/>
    <property type="match status" value="1"/>
</dbReference>
<comment type="similarity">
    <text evidence="3 14">Belongs to the peptidase M14 family.</text>
</comment>
<dbReference type="GO" id="GO:0006508">
    <property type="term" value="P:proteolysis"/>
    <property type="evidence" value="ECO:0007669"/>
    <property type="project" value="UniProtKB-KW"/>
</dbReference>
<feature type="active site" description="Proton donor/acceptor" evidence="14">
    <location>
        <position position="654"/>
    </location>
</feature>
<keyword evidence="6" id="KW-0645">Protease</keyword>
<keyword evidence="18" id="KW-1185">Reference proteome</keyword>
<dbReference type="GO" id="GO:0008270">
    <property type="term" value="F:zinc ion binding"/>
    <property type="evidence" value="ECO:0007669"/>
    <property type="project" value="InterPro"/>
</dbReference>
<evidence type="ECO:0000256" key="3">
    <source>
        <dbReference type="ARBA" id="ARBA00005988"/>
    </source>
</evidence>
<evidence type="ECO:0000313" key="18">
    <source>
        <dbReference type="Proteomes" id="UP000225706"/>
    </source>
</evidence>
<dbReference type="FunFam" id="3.40.630.10:FF:000040">
    <property type="entry name" value="zinc carboxypeptidase"/>
    <property type="match status" value="1"/>
</dbReference>
<dbReference type="PANTHER" id="PTHR11705">
    <property type="entry name" value="PROTEASE FAMILY M14 CARBOXYPEPTIDASE A,B"/>
    <property type="match status" value="1"/>
</dbReference>
<evidence type="ECO:0000259" key="16">
    <source>
        <dbReference type="PROSITE" id="PS52035"/>
    </source>
</evidence>
<dbReference type="GO" id="GO:0005615">
    <property type="term" value="C:extracellular space"/>
    <property type="evidence" value="ECO:0007669"/>
    <property type="project" value="TreeGrafter"/>
</dbReference>
<dbReference type="OrthoDB" id="3626597at2759"/>
<reference evidence="18" key="1">
    <citation type="journal article" date="2017" name="bioRxiv">
        <title>Comparative analysis of the genomes of Stylophora pistillata and Acropora digitifera provides evidence for extensive differences between species of corals.</title>
        <authorList>
            <person name="Voolstra C.R."/>
            <person name="Li Y."/>
            <person name="Liew Y.J."/>
            <person name="Baumgarten S."/>
            <person name="Zoccola D."/>
            <person name="Flot J.-F."/>
            <person name="Tambutte S."/>
            <person name="Allemand D."/>
            <person name="Aranda M."/>
        </authorList>
    </citation>
    <scope>NUCLEOTIDE SEQUENCE [LARGE SCALE GENOMIC DNA]</scope>
</reference>
<keyword evidence="4" id="KW-0964">Secreted</keyword>
<evidence type="ECO:0000313" key="17">
    <source>
        <dbReference type="EMBL" id="PFX21613.1"/>
    </source>
</evidence>
<keyword evidence="10" id="KW-0862">Zinc</keyword>
<protein>
    <submittedName>
        <fullName evidence="17">Carboxypeptidase B2</fullName>
    </submittedName>
</protein>
<evidence type="ECO:0000256" key="4">
    <source>
        <dbReference type="ARBA" id="ARBA00022525"/>
    </source>
</evidence>
<gene>
    <name evidence="17" type="primary">CPB2</name>
    <name evidence="17" type="ORF">AWC38_SpisGene13897</name>
</gene>
<evidence type="ECO:0000256" key="14">
    <source>
        <dbReference type="PROSITE-ProRule" id="PRU01379"/>
    </source>
</evidence>
<evidence type="ECO:0000256" key="1">
    <source>
        <dbReference type="ARBA" id="ARBA00001947"/>
    </source>
</evidence>
<feature type="domain" description="Peptidase M14" evidence="16">
    <location>
        <begin position="343"/>
        <end position="688"/>
    </location>
</feature>
<dbReference type="PROSITE" id="PS00132">
    <property type="entry name" value="CARBOXYPEPT_ZN_1"/>
    <property type="match status" value="2"/>
</dbReference>
<dbReference type="PRINTS" id="PR00765">
    <property type="entry name" value="CRBOXYPTASEA"/>
</dbReference>
<dbReference type="InterPro" id="IPR057246">
    <property type="entry name" value="CARBOXYPEPT_ZN_1"/>
</dbReference>
<comment type="cofactor">
    <cofactor evidence="1">
        <name>Zn(2+)</name>
        <dbReference type="ChEBI" id="CHEBI:29105"/>
    </cofactor>
</comment>
<dbReference type="SUPFAM" id="SSF53187">
    <property type="entry name" value="Zn-dependent exopeptidases"/>
    <property type="match status" value="2"/>
</dbReference>
<feature type="domain" description="Peptidase M14" evidence="16">
    <location>
        <begin position="28"/>
        <end position="299"/>
    </location>
</feature>
<dbReference type="EMBL" id="LSMT01000270">
    <property type="protein sequence ID" value="PFX21613.1"/>
    <property type="molecule type" value="Genomic_DNA"/>
</dbReference>
<sequence>MLLVLFFIITFHQISLTQSVKDADWHKEYHTLEEINQKLQEIDNTYENAFLFSIGKSYQNRDTKGIKFTGAFKADKPVIYIQCLVHAREWVSGTVCMYIADMLAQSYGQDQKVTELLDKMDFVIVPVINPDGYVYSWATKVTRSWRKNRIRLGIRGSEKCNFGVDLNRNYGYKWGCCIDQWHDNRCEDTWKGRYPFSQRETQNVRNYLTGLGGTLKGFIDFQAFGEDWYYPWRYTFEDTPDHQEQRRVAVEASKAIYKVNRRRSYTVHSAGTPGYTKSRRTSVTSVEAKAMKITFIVTTFGGLFLLIYLVKCIDSGKVYSGHKVLRVIPRTKAQINFLRSLHDLFNNEAIFSKLEETTDRYKGRARMLTFGKSYERRKLNAVEITSTLHIPKPLVFINCGIHAREWVSPATCMYIIEQLTSQYPDDITVRQVLNKVDFVVMPVFNVDGYVYSWKKDRMWRKSRSLSPGSSCVGTDLNRNWGFRWGEPGASNHPCSESYHGNSAMSEKEVQAVAKYLESLGRRLVAFMDIHSYSQILMFPWGYTKTKSIDNEELDTRSEPENKYHVVNCRGNTDGIFLITGDGQRIESNFAAINFYRIPFQMRVSRAMVDAIKTKGGDNTSYIFGQTSDILYIESGTTKDYLYGHLKVKYTFSMELRDTGRHGFLLPARLIVPTAREAFEGIKALVLNMQLNV</sequence>
<evidence type="ECO:0000256" key="6">
    <source>
        <dbReference type="ARBA" id="ARBA00022670"/>
    </source>
</evidence>
<dbReference type="PANTHER" id="PTHR11705:SF143">
    <property type="entry name" value="SLL0236 PROTEIN"/>
    <property type="match status" value="1"/>
</dbReference>
<feature type="signal peptide" evidence="15">
    <location>
        <begin position="1"/>
        <end position="17"/>
    </location>
</feature>
<dbReference type="Gene3D" id="3.40.630.10">
    <property type="entry name" value="Zn peptidases"/>
    <property type="match status" value="2"/>
</dbReference>
<evidence type="ECO:0000256" key="5">
    <source>
        <dbReference type="ARBA" id="ARBA00022645"/>
    </source>
</evidence>
<dbReference type="PROSITE" id="PS52035">
    <property type="entry name" value="PEPTIDASE_M14"/>
    <property type="match status" value="2"/>
</dbReference>
<evidence type="ECO:0000256" key="7">
    <source>
        <dbReference type="ARBA" id="ARBA00022723"/>
    </source>
</evidence>